<evidence type="ECO:0000256" key="23">
    <source>
        <dbReference type="ARBA" id="ARBA00048412"/>
    </source>
</evidence>
<dbReference type="InterPro" id="IPR029039">
    <property type="entry name" value="Flavoprotein-like_sf"/>
</dbReference>
<dbReference type="Pfam" id="PF02525">
    <property type="entry name" value="Flavodoxin_2"/>
    <property type="match status" value="1"/>
</dbReference>
<dbReference type="GO" id="GO:0030163">
    <property type="term" value="P:protein catabolic process"/>
    <property type="evidence" value="ECO:0007669"/>
    <property type="project" value="Ensembl"/>
</dbReference>
<dbReference type="PANTHER" id="PTHR10204:SF34">
    <property type="entry name" value="NAD(P)H DEHYDROGENASE [QUINONE] 1 ISOFORM 1"/>
    <property type="match status" value="1"/>
</dbReference>
<dbReference type="SUPFAM" id="SSF52218">
    <property type="entry name" value="Flavoproteins"/>
    <property type="match status" value="1"/>
</dbReference>
<keyword evidence="7" id="KW-0597">Phosphoprotein</keyword>
<feature type="domain" description="Flavodoxin-like fold" evidence="26">
    <location>
        <begin position="2"/>
        <end position="191"/>
    </location>
</feature>
<evidence type="ECO:0000256" key="14">
    <source>
        <dbReference type="ARBA" id="ARBA00040776"/>
    </source>
</evidence>
<dbReference type="KEGG" id="pss:102455140"/>
<dbReference type="FunFam" id="3.40.50.360:FF:000029">
    <property type="entry name" value="NAD(P)H dehydrogenase [quinone] 1"/>
    <property type="match status" value="1"/>
</dbReference>
<dbReference type="CTD" id="1728"/>
<dbReference type="OMA" id="HGILHYP"/>
<dbReference type="GO" id="GO:0042177">
    <property type="term" value="P:negative regulation of protein catabolic process"/>
    <property type="evidence" value="ECO:0007669"/>
    <property type="project" value="Ensembl"/>
</dbReference>
<comment type="subunit">
    <text evidence="21">Homodimer. Interacts with PDLIM4 isoform 2; this interaction stabilizes PDLIM4 isoform 2 in response to oxidative stress and protects it from ubiquitin-independent degradation by the core 20S proteasome. Interacts with TP73 (via SAM domain); this interaction is NADH-dependent, stabilizes TP73 in response to oxidative stress and protects it from ubiquitin-independent degradation by the 20S proteasome. Interacts with TP53; this interaction is NADH-dependent, stabilizes TP53 in response to oxidative stress and protects it from ubiquitin-independent degradation by the 20S proteasome.</text>
</comment>
<evidence type="ECO:0000256" key="8">
    <source>
        <dbReference type="ARBA" id="ARBA00022630"/>
    </source>
</evidence>
<dbReference type="InterPro" id="IPR003680">
    <property type="entry name" value="Flavodoxin_fold"/>
</dbReference>
<keyword evidence="10" id="KW-0832">Ubl conjugation</keyword>
<dbReference type="GO" id="GO:0000209">
    <property type="term" value="P:protein polyubiquitination"/>
    <property type="evidence" value="ECO:0007669"/>
    <property type="project" value="Ensembl"/>
</dbReference>
<keyword evidence="11" id="KW-0521">NADP</keyword>
<dbReference type="GO" id="GO:0042360">
    <property type="term" value="P:vitamin E metabolic process"/>
    <property type="evidence" value="ECO:0007669"/>
    <property type="project" value="Ensembl"/>
</dbReference>
<comment type="subcellular location">
    <subcellularLocation>
        <location evidence="2">Cytoplasm</location>
        <location evidence="2">Cytosol</location>
    </subcellularLocation>
</comment>
<evidence type="ECO:0000256" key="21">
    <source>
        <dbReference type="ARBA" id="ARBA00046551"/>
    </source>
</evidence>
<reference evidence="28" key="1">
    <citation type="submission" date="2011-10" db="EMBL/GenBank/DDBJ databases">
        <authorList>
            <consortium name="Soft-shell Turtle Genome Consortium"/>
        </authorList>
    </citation>
    <scope>NUCLEOTIDE SEQUENCE [LARGE SCALE GENOMIC DNA]</scope>
    <source>
        <strain evidence="28">Daiwa-1</strain>
    </source>
</reference>
<dbReference type="GO" id="GO:0042802">
    <property type="term" value="F:identical protein binding"/>
    <property type="evidence" value="ECO:0007669"/>
    <property type="project" value="Ensembl"/>
</dbReference>
<evidence type="ECO:0000256" key="18">
    <source>
        <dbReference type="ARBA" id="ARBA00042298"/>
    </source>
</evidence>
<dbReference type="Proteomes" id="UP000007267">
    <property type="component" value="Unassembled WGS sequence"/>
</dbReference>
<evidence type="ECO:0000256" key="12">
    <source>
        <dbReference type="ARBA" id="ARBA00023002"/>
    </source>
</evidence>
<dbReference type="InterPro" id="IPR051545">
    <property type="entry name" value="NAD(P)H_dehydrogenase_qn"/>
</dbReference>
<dbReference type="Gene3D" id="3.40.50.360">
    <property type="match status" value="1"/>
</dbReference>
<dbReference type="GO" id="GO:0045087">
    <property type="term" value="P:innate immune response"/>
    <property type="evidence" value="ECO:0007669"/>
    <property type="project" value="Ensembl"/>
</dbReference>
<evidence type="ECO:0000256" key="16">
    <source>
        <dbReference type="ARBA" id="ARBA00042248"/>
    </source>
</evidence>
<dbReference type="HOGENOM" id="CLU_058643_2_0_1"/>
<evidence type="ECO:0000256" key="3">
    <source>
        <dbReference type="ARBA" id="ARBA00006252"/>
    </source>
</evidence>
<comment type="catalytic activity">
    <reaction evidence="22">
        <text>a quinone + NADH + H(+) = a quinol + NAD(+)</text>
        <dbReference type="Rhea" id="RHEA:46160"/>
        <dbReference type="ChEBI" id="CHEBI:15378"/>
        <dbReference type="ChEBI" id="CHEBI:24646"/>
        <dbReference type="ChEBI" id="CHEBI:57540"/>
        <dbReference type="ChEBI" id="CHEBI:57945"/>
        <dbReference type="ChEBI" id="CHEBI:132124"/>
        <dbReference type="EC" id="1.6.5.2"/>
    </reaction>
    <physiologicalReaction direction="left-to-right" evidence="22">
        <dbReference type="Rhea" id="RHEA:46161"/>
    </physiologicalReaction>
</comment>
<dbReference type="GO" id="GO:0005829">
    <property type="term" value="C:cytosol"/>
    <property type="evidence" value="ECO:0007669"/>
    <property type="project" value="UniProtKB-SubCell"/>
</dbReference>
<dbReference type="GO" id="GO:0110076">
    <property type="term" value="P:negative regulation of ferroptosis"/>
    <property type="evidence" value="ECO:0007669"/>
    <property type="project" value="Ensembl"/>
</dbReference>
<evidence type="ECO:0000259" key="26">
    <source>
        <dbReference type="Pfam" id="PF02525"/>
    </source>
</evidence>
<comment type="catalytic activity">
    <reaction evidence="25">
        <text>a quinone + NADPH + H(+) = a quinol + NADP(+)</text>
        <dbReference type="Rhea" id="RHEA:46164"/>
        <dbReference type="ChEBI" id="CHEBI:15378"/>
        <dbReference type="ChEBI" id="CHEBI:24646"/>
        <dbReference type="ChEBI" id="CHEBI:57783"/>
        <dbReference type="ChEBI" id="CHEBI:58349"/>
        <dbReference type="ChEBI" id="CHEBI:132124"/>
        <dbReference type="EC" id="1.6.5.2"/>
    </reaction>
    <physiologicalReaction direction="left-to-right" evidence="25">
        <dbReference type="Rhea" id="RHEA:46165"/>
    </physiologicalReaction>
</comment>
<dbReference type="eggNOG" id="ENOG502QQMI">
    <property type="taxonomic scope" value="Eukaryota"/>
</dbReference>
<sequence length="254" mass="28529">MKDAAVAVLQEAGWSVTVSDLYQMKFNPVLSRNDIMGEPRDPSNFKYGPETAWAWEEGRLSSDIGAEQKKLEAADLLIFQFPLYWFGMPAILKGWFDRVLTQGFAYSLAKMYQQGPFQTKKALLSFSTGATSRMYSPAGVNGDINVLLWPLQNGILHFCGFQVLEPQIAYGISHVPEGARLQILEDWQKRLATIWEEQPISFVPHSSFDLSFKGGFVLKEEVQDHQKAQKYGLSVGQHLGKAIPPNSQVKAQKK</sequence>
<dbReference type="GO" id="GO:0032496">
    <property type="term" value="P:response to lipopolysaccharide"/>
    <property type="evidence" value="ECO:0007669"/>
    <property type="project" value="Ensembl"/>
</dbReference>
<evidence type="ECO:0000256" key="13">
    <source>
        <dbReference type="ARBA" id="ARBA00023027"/>
    </source>
</evidence>
<evidence type="ECO:0000256" key="2">
    <source>
        <dbReference type="ARBA" id="ARBA00004514"/>
    </source>
</evidence>
<reference evidence="28" key="2">
    <citation type="journal article" date="2013" name="Nat. Genet.">
        <title>The draft genomes of soft-shell turtle and green sea turtle yield insights into the development and evolution of the turtle-specific body plan.</title>
        <authorList>
            <person name="Wang Z."/>
            <person name="Pascual-Anaya J."/>
            <person name="Zadissa A."/>
            <person name="Li W."/>
            <person name="Niimura Y."/>
            <person name="Huang Z."/>
            <person name="Li C."/>
            <person name="White S."/>
            <person name="Xiong Z."/>
            <person name="Fang D."/>
            <person name="Wang B."/>
            <person name="Ming Y."/>
            <person name="Chen Y."/>
            <person name="Zheng Y."/>
            <person name="Kuraku S."/>
            <person name="Pignatelli M."/>
            <person name="Herrero J."/>
            <person name="Beal K."/>
            <person name="Nozawa M."/>
            <person name="Li Q."/>
            <person name="Wang J."/>
            <person name="Zhang H."/>
            <person name="Yu L."/>
            <person name="Shigenobu S."/>
            <person name="Wang J."/>
            <person name="Liu J."/>
            <person name="Flicek P."/>
            <person name="Searle S."/>
            <person name="Wang J."/>
            <person name="Kuratani S."/>
            <person name="Yin Y."/>
            <person name="Aken B."/>
            <person name="Zhang G."/>
            <person name="Irie N."/>
        </authorList>
    </citation>
    <scope>NUCLEOTIDE SEQUENCE [LARGE SCALE GENOMIC DNA]</scope>
    <source>
        <strain evidence="28">Daiwa-1</strain>
    </source>
</reference>
<name>K7G024_PELSI</name>
<keyword evidence="6" id="KW-1017">Isopeptide bond</keyword>
<accession>K7G024</accession>
<dbReference type="EMBL" id="AGCU01080211">
    <property type="status" value="NOT_ANNOTATED_CDS"/>
    <property type="molecule type" value="Genomic_DNA"/>
</dbReference>
<evidence type="ECO:0000313" key="28">
    <source>
        <dbReference type="Proteomes" id="UP000007267"/>
    </source>
</evidence>
<dbReference type="AlphaFoldDB" id="K7G024"/>
<keyword evidence="8" id="KW-0285">Flavoprotein</keyword>
<keyword evidence="28" id="KW-1185">Reference proteome</keyword>
<comment type="catalytic activity">
    <reaction evidence="24">
        <text>ubiquinone-10 + NADH + H(+) = ubiquinol-10 + NAD(+)</text>
        <dbReference type="Rhea" id="RHEA:61984"/>
        <dbReference type="ChEBI" id="CHEBI:15378"/>
        <dbReference type="ChEBI" id="CHEBI:46245"/>
        <dbReference type="ChEBI" id="CHEBI:57540"/>
        <dbReference type="ChEBI" id="CHEBI:57945"/>
        <dbReference type="ChEBI" id="CHEBI:64183"/>
    </reaction>
    <physiologicalReaction direction="left-to-right" evidence="24">
        <dbReference type="Rhea" id="RHEA:61985"/>
    </physiologicalReaction>
</comment>
<evidence type="ECO:0000256" key="15">
    <source>
        <dbReference type="ARBA" id="ARBA00041787"/>
    </source>
</evidence>
<evidence type="ECO:0000256" key="11">
    <source>
        <dbReference type="ARBA" id="ARBA00022857"/>
    </source>
</evidence>
<evidence type="ECO:0000256" key="7">
    <source>
        <dbReference type="ARBA" id="ARBA00022553"/>
    </source>
</evidence>
<gene>
    <name evidence="27" type="primary">NQO1</name>
</gene>
<dbReference type="OrthoDB" id="26889at2759"/>
<evidence type="ECO:0000256" key="9">
    <source>
        <dbReference type="ARBA" id="ARBA00022827"/>
    </source>
</evidence>
<dbReference type="EC" id="1.6.5.2" evidence="4"/>
<evidence type="ECO:0000256" key="19">
    <source>
        <dbReference type="ARBA" id="ARBA00042364"/>
    </source>
</evidence>
<reference evidence="27" key="4">
    <citation type="submission" date="2025-09" db="UniProtKB">
        <authorList>
            <consortium name="Ensembl"/>
        </authorList>
    </citation>
    <scope>IDENTIFICATION</scope>
</reference>
<evidence type="ECO:0000256" key="17">
    <source>
        <dbReference type="ARBA" id="ARBA00042288"/>
    </source>
</evidence>
<comment type="catalytic activity">
    <reaction evidence="23">
        <text>menadione + NADH + H(+) = menadiol + NAD(+)</text>
        <dbReference type="Rhea" id="RHEA:69695"/>
        <dbReference type="ChEBI" id="CHEBI:6746"/>
        <dbReference type="ChEBI" id="CHEBI:15378"/>
        <dbReference type="ChEBI" id="CHEBI:28869"/>
        <dbReference type="ChEBI" id="CHEBI:57540"/>
        <dbReference type="ChEBI" id="CHEBI:57945"/>
    </reaction>
    <physiologicalReaction direction="left-to-right" evidence="23">
        <dbReference type="Rhea" id="RHEA:69696"/>
    </physiologicalReaction>
</comment>
<dbReference type="GO" id="GO:0061771">
    <property type="term" value="P:response to caloric restriction"/>
    <property type="evidence" value="ECO:0007669"/>
    <property type="project" value="Ensembl"/>
</dbReference>
<evidence type="ECO:0000256" key="20">
    <source>
        <dbReference type="ARBA" id="ARBA00042416"/>
    </source>
</evidence>
<keyword evidence="13" id="KW-0520">NAD</keyword>
<dbReference type="GO" id="GO:0042373">
    <property type="term" value="P:vitamin K metabolic process"/>
    <property type="evidence" value="ECO:0007669"/>
    <property type="project" value="Ensembl"/>
</dbReference>
<evidence type="ECO:0000256" key="25">
    <source>
        <dbReference type="ARBA" id="ARBA00049392"/>
    </source>
</evidence>
<evidence type="ECO:0000256" key="1">
    <source>
        <dbReference type="ARBA" id="ARBA00001974"/>
    </source>
</evidence>
<keyword evidence="5" id="KW-0963">Cytoplasm</keyword>
<dbReference type="GO" id="GO:0050136">
    <property type="term" value="F:NADH dehydrogenase (quinone) (non-electrogenic) activity"/>
    <property type="evidence" value="ECO:0007669"/>
    <property type="project" value="Ensembl"/>
</dbReference>
<dbReference type="STRING" id="13735.ENSPSIP00000013634"/>
<dbReference type="EMBL" id="AGCU01080212">
    <property type="status" value="NOT_ANNOTATED_CDS"/>
    <property type="molecule type" value="Genomic_DNA"/>
</dbReference>
<dbReference type="GeneTree" id="ENSGT00940000159150"/>
<dbReference type="GeneID" id="102455140"/>
<proteinExistence type="inferred from homology"/>
<evidence type="ECO:0000313" key="27">
    <source>
        <dbReference type="Ensembl" id="ENSPSIP00000013634.1"/>
    </source>
</evidence>
<keyword evidence="12" id="KW-0560">Oxidoreductase</keyword>
<dbReference type="RefSeq" id="XP_006122297.1">
    <property type="nucleotide sequence ID" value="XM_006122235.3"/>
</dbReference>
<evidence type="ECO:0000256" key="10">
    <source>
        <dbReference type="ARBA" id="ARBA00022843"/>
    </source>
</evidence>
<dbReference type="GO" id="GO:0019430">
    <property type="term" value="P:removal of superoxide radicals"/>
    <property type="evidence" value="ECO:0007669"/>
    <property type="project" value="Ensembl"/>
</dbReference>
<protein>
    <recommendedName>
        <fullName evidence="14">NAD(P)H dehydrogenase [quinone] 1</fullName>
        <ecNumber evidence="4">1.6.5.2</ecNumber>
    </recommendedName>
    <alternativeName>
        <fullName evidence="18">Azoreductase</fullName>
    </alternativeName>
    <alternativeName>
        <fullName evidence="20">DT-diaphorase</fullName>
    </alternativeName>
    <alternativeName>
        <fullName evidence="16">Menadione reductase</fullName>
    </alternativeName>
    <alternativeName>
        <fullName evidence="17">NAD(P)H:quinone oxidoreductase 1</fullName>
    </alternativeName>
    <alternativeName>
        <fullName evidence="15">Phylloquinone reductase</fullName>
    </alternativeName>
    <alternativeName>
        <fullName evidence="19">Quinone reductase 1</fullName>
    </alternativeName>
</protein>
<dbReference type="GO" id="GO:0005634">
    <property type="term" value="C:nucleus"/>
    <property type="evidence" value="ECO:0007669"/>
    <property type="project" value="Ensembl"/>
</dbReference>
<comment type="cofactor">
    <cofactor evidence="1">
        <name>FAD</name>
        <dbReference type="ChEBI" id="CHEBI:57692"/>
    </cofactor>
</comment>
<organism evidence="27 28">
    <name type="scientific">Pelodiscus sinensis</name>
    <name type="common">Chinese softshell turtle</name>
    <name type="synonym">Trionyx sinensis</name>
    <dbReference type="NCBI Taxonomy" id="13735"/>
    <lineage>
        <taxon>Eukaryota</taxon>
        <taxon>Metazoa</taxon>
        <taxon>Chordata</taxon>
        <taxon>Craniata</taxon>
        <taxon>Vertebrata</taxon>
        <taxon>Euteleostomi</taxon>
        <taxon>Archelosauria</taxon>
        <taxon>Testudinata</taxon>
        <taxon>Testudines</taxon>
        <taxon>Cryptodira</taxon>
        <taxon>Trionychia</taxon>
        <taxon>Trionychidae</taxon>
        <taxon>Pelodiscus</taxon>
    </lineage>
</organism>
<evidence type="ECO:0000256" key="5">
    <source>
        <dbReference type="ARBA" id="ARBA00022490"/>
    </source>
</evidence>
<evidence type="ECO:0000256" key="6">
    <source>
        <dbReference type="ARBA" id="ARBA00022499"/>
    </source>
</evidence>
<dbReference type="GO" id="GO:0045454">
    <property type="term" value="P:cell redox homeostasis"/>
    <property type="evidence" value="ECO:0007669"/>
    <property type="project" value="Ensembl"/>
</dbReference>
<evidence type="ECO:0000256" key="22">
    <source>
        <dbReference type="ARBA" id="ARBA00048181"/>
    </source>
</evidence>
<comment type="similarity">
    <text evidence="3">Belongs to the NAD(P)H dehydrogenase (quinone) family.</text>
</comment>
<evidence type="ECO:0000256" key="4">
    <source>
        <dbReference type="ARBA" id="ARBA00012648"/>
    </source>
</evidence>
<evidence type="ECO:0000256" key="24">
    <source>
        <dbReference type="ARBA" id="ARBA00049236"/>
    </source>
</evidence>
<dbReference type="GO" id="GO:0006743">
    <property type="term" value="P:ubiquinone metabolic process"/>
    <property type="evidence" value="ECO:0007669"/>
    <property type="project" value="Ensembl"/>
</dbReference>
<keyword evidence="9" id="KW-0274">FAD</keyword>
<reference evidence="27" key="3">
    <citation type="submission" date="2025-08" db="UniProtKB">
        <authorList>
            <consortium name="Ensembl"/>
        </authorList>
    </citation>
    <scope>IDENTIFICATION</scope>
</reference>
<dbReference type="PANTHER" id="PTHR10204">
    <property type="entry name" value="NAD P H OXIDOREDUCTASE-RELATED"/>
    <property type="match status" value="1"/>
</dbReference>
<dbReference type="Ensembl" id="ENSPSIT00000013698.1">
    <property type="protein sequence ID" value="ENSPSIP00000013634.1"/>
    <property type="gene ID" value="ENSPSIG00000012159.1"/>
</dbReference>